<evidence type="ECO:0000256" key="4">
    <source>
        <dbReference type="ARBA" id="ARBA00022692"/>
    </source>
</evidence>
<protein>
    <recommendedName>
        <fullName evidence="12">ATP synthase subunit b</fullName>
    </recommendedName>
    <alternativeName>
        <fullName evidence="12">ATP synthase F(0) sector subunit b</fullName>
    </alternativeName>
    <alternativeName>
        <fullName evidence="12">ATPase subunit I</fullName>
    </alternativeName>
    <alternativeName>
        <fullName evidence="12">F-type ATPase subunit b</fullName>
        <shortName evidence="12">F-ATPase subunit b</shortName>
    </alternativeName>
</protein>
<keyword evidence="2 12" id="KW-0813">Transport</keyword>
<keyword evidence="9 12" id="KW-0066">ATP synthesis</keyword>
<evidence type="ECO:0000256" key="3">
    <source>
        <dbReference type="ARBA" id="ARBA00022547"/>
    </source>
</evidence>
<evidence type="ECO:0000313" key="13">
    <source>
        <dbReference type="EMBL" id="HFM99469.1"/>
    </source>
</evidence>
<dbReference type="CDD" id="cd06503">
    <property type="entry name" value="ATP-synt_Fo_b"/>
    <property type="match status" value="1"/>
</dbReference>
<evidence type="ECO:0000256" key="11">
    <source>
        <dbReference type="ARBA" id="ARBA00037847"/>
    </source>
</evidence>
<dbReference type="GO" id="GO:0046933">
    <property type="term" value="F:proton-transporting ATP synthase activity, rotational mechanism"/>
    <property type="evidence" value="ECO:0007669"/>
    <property type="project" value="UniProtKB-UniRule"/>
</dbReference>
<evidence type="ECO:0000256" key="5">
    <source>
        <dbReference type="ARBA" id="ARBA00022781"/>
    </source>
</evidence>
<dbReference type="GO" id="GO:0045259">
    <property type="term" value="C:proton-transporting ATP synthase complex"/>
    <property type="evidence" value="ECO:0007669"/>
    <property type="project" value="UniProtKB-KW"/>
</dbReference>
<comment type="caution">
    <text evidence="13">The sequence shown here is derived from an EMBL/GenBank/DDBJ whole genome shotgun (WGS) entry which is preliminary data.</text>
</comment>
<proteinExistence type="inferred from homology"/>
<keyword evidence="4 12" id="KW-0812">Transmembrane</keyword>
<comment type="similarity">
    <text evidence="1 12">Belongs to the ATPase B chain family.</text>
</comment>
<dbReference type="GO" id="GO:0031676">
    <property type="term" value="C:plasma membrane-derived thylakoid membrane"/>
    <property type="evidence" value="ECO:0007669"/>
    <property type="project" value="UniProtKB-SubCell"/>
</dbReference>
<accession>A0A7C3KF11</accession>
<evidence type="ECO:0000256" key="10">
    <source>
        <dbReference type="ARBA" id="ARBA00025198"/>
    </source>
</evidence>
<dbReference type="HAMAP" id="MF_01398">
    <property type="entry name" value="ATP_synth_b_bprime"/>
    <property type="match status" value="1"/>
</dbReference>
<feature type="transmembrane region" description="Helical" evidence="12">
    <location>
        <begin position="6"/>
        <end position="27"/>
    </location>
</feature>
<evidence type="ECO:0000256" key="1">
    <source>
        <dbReference type="ARBA" id="ARBA00005513"/>
    </source>
</evidence>
<evidence type="ECO:0000256" key="6">
    <source>
        <dbReference type="ARBA" id="ARBA00022989"/>
    </source>
</evidence>
<dbReference type="NCBIfam" id="TIGR03321">
    <property type="entry name" value="alt_F1F0_F0_B"/>
    <property type="match status" value="1"/>
</dbReference>
<comment type="subcellular location">
    <subcellularLocation>
        <location evidence="12">Cellular thylakoid membrane</location>
        <topology evidence="12">Single-pass membrane protein</topology>
    </subcellularLocation>
    <subcellularLocation>
        <location evidence="11">Endomembrane system</location>
        <topology evidence="11">Single-pass membrane protein</topology>
    </subcellularLocation>
</comment>
<comment type="function">
    <text evidence="12">Component of the F(0) channel, it forms part of the peripheral stalk, linking F(1) to F(0).</text>
</comment>
<keyword evidence="3 12" id="KW-0138">CF(0)</keyword>
<evidence type="ECO:0000256" key="2">
    <source>
        <dbReference type="ARBA" id="ARBA00022448"/>
    </source>
</evidence>
<evidence type="ECO:0000256" key="8">
    <source>
        <dbReference type="ARBA" id="ARBA00023136"/>
    </source>
</evidence>
<organism evidence="13">
    <name type="scientific">Oscillatoriales cyanobacterium SpSt-418</name>
    <dbReference type="NCBI Taxonomy" id="2282169"/>
    <lineage>
        <taxon>Bacteria</taxon>
        <taxon>Bacillati</taxon>
        <taxon>Cyanobacteriota</taxon>
        <taxon>Cyanophyceae</taxon>
        <taxon>Oscillatoriophycideae</taxon>
        <taxon>Oscillatoriales</taxon>
    </lineage>
</organism>
<dbReference type="GO" id="GO:0012505">
    <property type="term" value="C:endomembrane system"/>
    <property type="evidence" value="ECO:0007669"/>
    <property type="project" value="UniProtKB-SubCell"/>
</dbReference>
<dbReference type="PANTHER" id="PTHR33445:SF2">
    <property type="entry name" value="ATP SYNTHASE SUBUNIT B', CHLOROPLASTIC"/>
    <property type="match status" value="1"/>
</dbReference>
<reference evidence="13" key="1">
    <citation type="journal article" date="2020" name="mSystems">
        <title>Genome- and Community-Level Interaction Insights into Carbon Utilization and Element Cycling Functions of Hydrothermarchaeota in Hydrothermal Sediment.</title>
        <authorList>
            <person name="Zhou Z."/>
            <person name="Liu Y."/>
            <person name="Xu W."/>
            <person name="Pan J."/>
            <person name="Luo Z.H."/>
            <person name="Li M."/>
        </authorList>
    </citation>
    <scope>NUCLEOTIDE SEQUENCE [LARGE SCALE GENOMIC DNA]</scope>
    <source>
        <strain evidence="13">SpSt-418</strain>
    </source>
</reference>
<keyword evidence="8 12" id="KW-0472">Membrane</keyword>
<dbReference type="EMBL" id="DSRU01000247">
    <property type="protein sequence ID" value="HFM99469.1"/>
    <property type="molecule type" value="Genomic_DNA"/>
</dbReference>
<keyword evidence="12" id="KW-0793">Thylakoid</keyword>
<dbReference type="PANTHER" id="PTHR33445">
    <property type="entry name" value="ATP SYNTHASE SUBUNIT B', CHLOROPLASTIC"/>
    <property type="match status" value="1"/>
</dbReference>
<keyword evidence="5 12" id="KW-0375">Hydrogen ion transport</keyword>
<evidence type="ECO:0000256" key="9">
    <source>
        <dbReference type="ARBA" id="ARBA00023310"/>
    </source>
</evidence>
<comment type="function">
    <text evidence="10 12">F(1)F(0) ATP synthase produces ATP from ADP in the presence of a proton or sodium gradient. F-type ATPases consist of two structural domains, F(1) containing the extramembraneous catalytic core and F(0) containing the membrane proton channel, linked together by a central stalk and a peripheral stalk. During catalysis, ATP synthesis in the catalytic domain of F(1) is coupled via a rotary mechanism of the central stalk subunits to proton translocation.</text>
</comment>
<keyword evidence="6 12" id="KW-1133">Transmembrane helix</keyword>
<dbReference type="InterPro" id="IPR002146">
    <property type="entry name" value="ATP_synth_b/b'su_bac/chlpt"/>
</dbReference>
<sequence length="269" mass="31197">MLINWFTVFAQVFNFLILVALLRWFLYQPILKVMQKRQTLIAERWQEAERLQAEAQQTLATYQHQQQELHQQQATWLAEARLAADQERQRLLAQVRQAIAEQRAAWQTELHQEQTAFLRTLRQNVIHQTYAIARQALKDLANADLEAQLVQVFCDRLRQLETPQHQAIAQALSQTNQPILIQSSFELPLALRQQVTEALRTQFEIAQPIEFVTTSDLFCGIEIKLAGQEIVWSFDTYLQTLEQRLSNALTQEETSHHEPHFSAGAGCLL</sequence>
<evidence type="ECO:0000256" key="12">
    <source>
        <dbReference type="HAMAP-Rule" id="MF_01398"/>
    </source>
</evidence>
<gene>
    <name evidence="12" type="primary">atpF</name>
    <name evidence="13" type="ORF">ENR64_17235</name>
</gene>
<dbReference type="GO" id="GO:0046961">
    <property type="term" value="F:proton-transporting ATPase activity, rotational mechanism"/>
    <property type="evidence" value="ECO:0007669"/>
    <property type="project" value="TreeGrafter"/>
</dbReference>
<dbReference type="AlphaFoldDB" id="A0A7C3KF11"/>
<comment type="subunit">
    <text evidence="12">F-type ATPases have 2 components, F(1) - the catalytic core - and F(0) - the membrane proton channel. F(1) has five subunits: alpha(3), beta(3), gamma(1), delta(1), epsilon(1). F(0) has four main subunits: a(1), b(1), b'(1) and c(10-14). The alpha and beta chains form an alternating ring which encloses part of the gamma chain. F(1) is attached to F(0) by a central stalk formed by the gamma and epsilon chains, while a peripheral stalk is formed by the delta, b and b' chains.</text>
</comment>
<name>A0A7C3KF11_9CYAN</name>
<keyword evidence="7 12" id="KW-0406">Ion transport</keyword>
<dbReference type="InterPro" id="IPR050059">
    <property type="entry name" value="ATP_synthase_B_chain"/>
</dbReference>
<evidence type="ECO:0000256" key="7">
    <source>
        <dbReference type="ARBA" id="ARBA00023065"/>
    </source>
</evidence>
<dbReference type="Pfam" id="PF00430">
    <property type="entry name" value="ATP-synt_B"/>
    <property type="match status" value="1"/>
</dbReference>
<dbReference type="InterPro" id="IPR017707">
    <property type="entry name" value="Alt_ATP_synth_F0_bsu"/>
</dbReference>